<name>A0ABV4AF98_9GAMM</name>
<accession>A0ABV4AF98</accession>
<sequence length="197" mass="22671">MVRPDLALLAEWIPQGARVLDLGCGDGSLLAYLKEARGIQGYGLEIDPDNIARCLDNGVNVIEQDLDQGLGNFADQRFDYVVMTQAIQALERPDGLLAEMLRVGREAIVTFPNFGYWRVRQYLLARGRMPVSRRLPYQWYDTPNIHLCTVRDFEALCHEHGHRIQERKVLNHDLQQTWPSQVWPNLFGELALYRLSH</sequence>
<dbReference type="Gene3D" id="3.40.50.150">
    <property type="entry name" value="Vaccinia Virus protein VP39"/>
    <property type="match status" value="1"/>
</dbReference>
<organism evidence="1 2">
    <name type="scientific">Isoalcanivorax beigongshangi</name>
    <dbReference type="NCBI Taxonomy" id="3238810"/>
    <lineage>
        <taxon>Bacteria</taxon>
        <taxon>Pseudomonadati</taxon>
        <taxon>Pseudomonadota</taxon>
        <taxon>Gammaproteobacteria</taxon>
        <taxon>Oceanospirillales</taxon>
        <taxon>Alcanivoracaceae</taxon>
        <taxon>Isoalcanivorax</taxon>
    </lineage>
</organism>
<dbReference type="CDD" id="cd02440">
    <property type="entry name" value="AdoMet_MTases"/>
    <property type="match status" value="1"/>
</dbReference>
<dbReference type="EMBL" id="JBGCUO010000001">
    <property type="protein sequence ID" value="MEY1660746.1"/>
    <property type="molecule type" value="Genomic_DNA"/>
</dbReference>
<evidence type="ECO:0000313" key="1">
    <source>
        <dbReference type="EMBL" id="MEY1660746.1"/>
    </source>
</evidence>
<dbReference type="InterPro" id="IPR029063">
    <property type="entry name" value="SAM-dependent_MTases_sf"/>
</dbReference>
<evidence type="ECO:0000313" key="2">
    <source>
        <dbReference type="Proteomes" id="UP001562065"/>
    </source>
</evidence>
<dbReference type="NCBIfam" id="TIGR02081">
    <property type="entry name" value="metW"/>
    <property type="match status" value="1"/>
</dbReference>
<proteinExistence type="predicted"/>
<comment type="caution">
    <text evidence="1">The sequence shown here is derived from an EMBL/GenBank/DDBJ whole genome shotgun (WGS) entry which is preliminary data.</text>
</comment>
<reference evidence="1 2" key="1">
    <citation type="submission" date="2024-07" db="EMBL/GenBank/DDBJ databases">
        <authorList>
            <person name="Ren Q."/>
        </authorList>
    </citation>
    <scope>NUCLEOTIDE SEQUENCE [LARGE SCALE GENOMIC DNA]</scope>
    <source>
        <strain evidence="1 2">REN37</strain>
    </source>
</reference>
<dbReference type="Proteomes" id="UP001562065">
    <property type="component" value="Unassembled WGS sequence"/>
</dbReference>
<keyword evidence="2" id="KW-1185">Reference proteome</keyword>
<dbReference type="InterPro" id="IPR010743">
    <property type="entry name" value="Methionine_synth_MetW"/>
</dbReference>
<dbReference type="Pfam" id="PF07021">
    <property type="entry name" value="MetW"/>
    <property type="match status" value="1"/>
</dbReference>
<gene>
    <name evidence="1" type="primary">metW</name>
    <name evidence="1" type="ORF">AB5I84_01120</name>
</gene>
<dbReference type="SUPFAM" id="SSF53335">
    <property type="entry name" value="S-adenosyl-L-methionine-dependent methyltransferases"/>
    <property type="match status" value="1"/>
</dbReference>
<protein>
    <submittedName>
        <fullName evidence="1">Methionine biosynthesis protein MetW</fullName>
    </submittedName>
</protein>
<dbReference type="RefSeq" id="WP_369453989.1">
    <property type="nucleotide sequence ID" value="NZ_JBGCUO010000001.1"/>
</dbReference>